<dbReference type="PANTHER" id="PTHR31636">
    <property type="entry name" value="OSJNBA0084A10.13 PROTEIN-RELATED"/>
    <property type="match status" value="1"/>
</dbReference>
<dbReference type="Proteomes" id="UP001140949">
    <property type="component" value="Unassembled WGS sequence"/>
</dbReference>
<evidence type="ECO:0000256" key="3">
    <source>
        <dbReference type="PROSITE-ProRule" id="PRU01191"/>
    </source>
</evidence>
<comment type="caution">
    <text evidence="5">The sequence shown here is derived from an EMBL/GenBank/DDBJ whole genome shotgun (WGS) entry which is preliminary data.</text>
</comment>
<feature type="short sequence motif" description="VHIID" evidence="3">
    <location>
        <begin position="446"/>
        <end position="450"/>
    </location>
</feature>
<protein>
    <submittedName>
        <fullName evidence="5">Scarecrow-like protein 9</fullName>
    </submittedName>
</protein>
<name>A0AAX6GPX7_IRIPA</name>
<evidence type="ECO:0000256" key="1">
    <source>
        <dbReference type="ARBA" id="ARBA00023015"/>
    </source>
</evidence>
<dbReference type="EMBL" id="JANAVB010017196">
    <property type="protein sequence ID" value="KAJ6830829.1"/>
    <property type="molecule type" value="Genomic_DNA"/>
</dbReference>
<dbReference type="Pfam" id="PF03514">
    <property type="entry name" value="GRAS"/>
    <property type="match status" value="1"/>
</dbReference>
<feature type="region of interest" description="Leucine repeat I (LRI)" evidence="3">
    <location>
        <begin position="336"/>
        <end position="396"/>
    </location>
</feature>
<keyword evidence="6" id="KW-1185">Reference proteome</keyword>
<feature type="region of interest" description="SAW" evidence="3">
    <location>
        <begin position="640"/>
        <end position="715"/>
    </location>
</feature>
<feature type="region of interest" description="Disordered" evidence="4">
    <location>
        <begin position="108"/>
        <end position="150"/>
    </location>
</feature>
<reference evidence="5" key="1">
    <citation type="journal article" date="2023" name="GigaByte">
        <title>Genome assembly of the bearded iris, Iris pallida Lam.</title>
        <authorList>
            <person name="Bruccoleri R.E."/>
            <person name="Oakeley E.J."/>
            <person name="Faust A.M.E."/>
            <person name="Altorfer M."/>
            <person name="Dessus-Babus S."/>
            <person name="Burckhardt D."/>
            <person name="Oertli M."/>
            <person name="Naumann U."/>
            <person name="Petersen F."/>
            <person name="Wong J."/>
        </authorList>
    </citation>
    <scope>NUCLEOTIDE SEQUENCE</scope>
    <source>
        <strain evidence="5">GSM-AAB239-AS_SAM_17_03QT</strain>
    </source>
</reference>
<feature type="compositionally biased region" description="Low complexity" evidence="4">
    <location>
        <begin position="123"/>
        <end position="140"/>
    </location>
</feature>
<evidence type="ECO:0000313" key="5">
    <source>
        <dbReference type="EMBL" id="KAJ6830829.1"/>
    </source>
</evidence>
<feature type="region of interest" description="VHIID" evidence="3">
    <location>
        <begin position="415"/>
        <end position="480"/>
    </location>
</feature>
<gene>
    <name evidence="5" type="ORF">M6B38_352360</name>
</gene>
<feature type="compositionally biased region" description="Pro residues" evidence="4">
    <location>
        <begin position="113"/>
        <end position="122"/>
    </location>
</feature>
<comment type="caution">
    <text evidence="3">Lacks conserved residue(s) required for the propagation of feature annotation.</text>
</comment>
<feature type="region of interest" description="Disordered" evidence="4">
    <location>
        <begin position="248"/>
        <end position="284"/>
    </location>
</feature>
<comment type="similarity">
    <text evidence="3">Belongs to the GRAS family.</text>
</comment>
<keyword evidence="1" id="KW-0805">Transcription regulation</keyword>
<organism evidence="5 6">
    <name type="scientific">Iris pallida</name>
    <name type="common">Sweet iris</name>
    <dbReference type="NCBI Taxonomy" id="29817"/>
    <lineage>
        <taxon>Eukaryota</taxon>
        <taxon>Viridiplantae</taxon>
        <taxon>Streptophyta</taxon>
        <taxon>Embryophyta</taxon>
        <taxon>Tracheophyta</taxon>
        <taxon>Spermatophyta</taxon>
        <taxon>Magnoliopsida</taxon>
        <taxon>Liliopsida</taxon>
        <taxon>Asparagales</taxon>
        <taxon>Iridaceae</taxon>
        <taxon>Iridoideae</taxon>
        <taxon>Irideae</taxon>
        <taxon>Iris</taxon>
    </lineage>
</organism>
<keyword evidence="2" id="KW-0804">Transcription</keyword>
<sequence length="717" mass="80639">MGTGILDSRGGATKGFRRQSDELFRAQFEERRPFLASQNPFLDVLNGANLFDASPSSTSTSTDGDSTFSDLALTYISQTLMDDDDNVDNSRECDAALRAAEKPFYDILGQKYPPSPVRPPLDSPDNGNSSGSPSSNSSSSSGGGGVANGISHHHFPERYLPFAYPTPVGGSSLPSIWEVQEDYLDGLSDLFRESEPPAWQFRRGEEEARKFLPSEDKVVVDLEGNGYSFPSKAAAVKSEKEERDYLYPSYESRGQKNQHGEDDSDFAEGRRATKQPAVSSDDGDLRTGMLDDALLCKGDHFVATIKDIRESLHILPKSSSRSKGRRGKQQPEKEVVDLRTILTQCAQMVAADDRRGASELLKQIRLNSSDVGDGTQRLAHYFANGLEARLAGTGSEIYNPIEQKRRTATDHLKVYQLYLAVCPIKRISYFYSNQHILDAAENATRIHVVDFGISFGFQWPSLIQRLSLRAGGAPALRITGIDFPQPGFRPRERLDETGLRLTEYAWDFGIPFEYRGISSRWEDVRVEDLDIADKDEEVLVVNCLYAFRYLADETVAAVGGSCCPRDAVLNTIREMKPDVFIHGVVNGSHSAPFFITRFREALFFFSAVFDVFETNVPREDERRLVSEREIFGQEILNIVACEGSERVERPETYRQWQVRNLRAGFAQRPLNREMVRKAKDMLRGCYHQDFLLDEDGKWLLQGWKGRILFALSTWKPR</sequence>
<evidence type="ECO:0000256" key="4">
    <source>
        <dbReference type="SAM" id="MobiDB-lite"/>
    </source>
</evidence>
<dbReference type="InterPro" id="IPR005202">
    <property type="entry name" value="TF_GRAS"/>
</dbReference>
<accession>A0AAX6GPX7</accession>
<feature type="region of interest" description="Leucine repeat II (LRII)" evidence="3">
    <location>
        <begin position="496"/>
        <end position="528"/>
    </location>
</feature>
<proteinExistence type="inferred from homology"/>
<dbReference type="AlphaFoldDB" id="A0AAX6GPX7"/>
<reference evidence="5" key="2">
    <citation type="submission" date="2023-04" db="EMBL/GenBank/DDBJ databases">
        <authorList>
            <person name="Bruccoleri R.E."/>
            <person name="Oakeley E.J."/>
            <person name="Faust A.-M."/>
            <person name="Dessus-Babus S."/>
            <person name="Altorfer M."/>
            <person name="Burckhardt D."/>
            <person name="Oertli M."/>
            <person name="Naumann U."/>
            <person name="Petersen F."/>
            <person name="Wong J."/>
        </authorList>
    </citation>
    <scope>NUCLEOTIDE SEQUENCE</scope>
    <source>
        <strain evidence="5">GSM-AAB239-AS_SAM_17_03QT</strain>
        <tissue evidence="5">Leaf</tissue>
    </source>
</reference>
<evidence type="ECO:0000313" key="6">
    <source>
        <dbReference type="Proteomes" id="UP001140949"/>
    </source>
</evidence>
<evidence type="ECO:0000256" key="2">
    <source>
        <dbReference type="ARBA" id="ARBA00023163"/>
    </source>
</evidence>
<dbReference type="PROSITE" id="PS50985">
    <property type="entry name" value="GRAS"/>
    <property type="match status" value="1"/>
</dbReference>